<evidence type="ECO:0000313" key="4">
    <source>
        <dbReference type="Proteomes" id="UP001552594"/>
    </source>
</evidence>
<dbReference type="InterPro" id="IPR025419">
    <property type="entry name" value="DUF4142"/>
</dbReference>
<dbReference type="Pfam" id="PF13628">
    <property type="entry name" value="DUF4142"/>
    <property type="match status" value="1"/>
</dbReference>
<feature type="compositionally biased region" description="Basic and acidic residues" evidence="1">
    <location>
        <begin position="99"/>
        <end position="113"/>
    </location>
</feature>
<keyword evidence="4" id="KW-1185">Reference proteome</keyword>
<evidence type="ECO:0000256" key="1">
    <source>
        <dbReference type="SAM" id="MobiDB-lite"/>
    </source>
</evidence>
<name>A0ABV3KB12_STRON</name>
<evidence type="ECO:0000313" key="3">
    <source>
        <dbReference type="EMBL" id="MEV5511015.1"/>
    </source>
</evidence>
<protein>
    <submittedName>
        <fullName evidence="3">DUF4142 domain-containing protein</fullName>
    </submittedName>
</protein>
<reference evidence="3 4" key="1">
    <citation type="submission" date="2024-06" db="EMBL/GenBank/DDBJ databases">
        <title>The Natural Products Discovery Center: Release of the First 8490 Sequenced Strains for Exploring Actinobacteria Biosynthetic Diversity.</title>
        <authorList>
            <person name="Kalkreuter E."/>
            <person name="Kautsar S.A."/>
            <person name="Yang D."/>
            <person name="Bader C.D."/>
            <person name="Teijaro C.N."/>
            <person name="Fluegel L."/>
            <person name="Davis C.M."/>
            <person name="Simpson J.R."/>
            <person name="Lauterbach L."/>
            <person name="Steele A.D."/>
            <person name="Gui C."/>
            <person name="Meng S."/>
            <person name="Li G."/>
            <person name="Viehrig K."/>
            <person name="Ye F."/>
            <person name="Su P."/>
            <person name="Kiefer A.F."/>
            <person name="Nichols A."/>
            <person name="Cepeda A.J."/>
            <person name="Yan W."/>
            <person name="Fan B."/>
            <person name="Jiang Y."/>
            <person name="Adhikari A."/>
            <person name="Zheng C.-J."/>
            <person name="Schuster L."/>
            <person name="Cowan T.M."/>
            <person name="Smanski M.J."/>
            <person name="Chevrette M.G."/>
            <person name="De Carvalho L.P.S."/>
            <person name="Shen B."/>
        </authorList>
    </citation>
    <scope>NUCLEOTIDE SEQUENCE [LARGE SCALE GENOMIC DNA]</scope>
    <source>
        <strain evidence="3 4">NPDC052347</strain>
    </source>
</reference>
<dbReference type="Proteomes" id="UP001552594">
    <property type="component" value="Unassembled WGS sequence"/>
</dbReference>
<dbReference type="RefSeq" id="WP_109279130.1">
    <property type="nucleotide sequence ID" value="NZ_JBFAUK010000047.1"/>
</dbReference>
<organism evidence="3 4">
    <name type="scientific">Streptomyces orinoci</name>
    <name type="common">Streptoverticillium orinoci</name>
    <dbReference type="NCBI Taxonomy" id="67339"/>
    <lineage>
        <taxon>Bacteria</taxon>
        <taxon>Bacillati</taxon>
        <taxon>Actinomycetota</taxon>
        <taxon>Actinomycetes</taxon>
        <taxon>Kitasatosporales</taxon>
        <taxon>Streptomycetaceae</taxon>
        <taxon>Streptomyces</taxon>
    </lineage>
</organism>
<accession>A0ABV3KB12</accession>
<feature type="region of interest" description="Disordered" evidence="1">
    <location>
        <begin position="99"/>
        <end position="122"/>
    </location>
</feature>
<feature type="domain" description="DUF4142" evidence="2">
    <location>
        <begin position="59"/>
        <end position="189"/>
    </location>
</feature>
<proteinExistence type="predicted"/>
<dbReference type="EMBL" id="JBFAUK010000047">
    <property type="protein sequence ID" value="MEV5511015.1"/>
    <property type="molecule type" value="Genomic_DNA"/>
</dbReference>
<gene>
    <name evidence="3" type="ORF">AB0L16_32145</name>
</gene>
<evidence type="ECO:0000259" key="2">
    <source>
        <dbReference type="Pfam" id="PF13628"/>
    </source>
</evidence>
<comment type="caution">
    <text evidence="3">The sequence shown here is derived from an EMBL/GenBank/DDBJ whole genome shotgun (WGS) entry which is preliminary data.</text>
</comment>
<sequence>MRSGIRTGAGTGLIAIALLATAAALLFPVWSYRDRTGTDPAAGLTARTAATRYGPLSAADRYFVIRLRQDGRWQLPAERRAGRQGGTAAVRRAGERLAEAGDALDRHTDRTADRLGLPLPDRPSAARRATLARLAGAHGAAFDHEFLTSLRRSQGELFTLTGRIRAATHNTAIRELSEDANQTLLDNLRTLDSTSTP</sequence>